<evidence type="ECO:0000259" key="3">
    <source>
        <dbReference type="Pfam" id="PF22725"/>
    </source>
</evidence>
<dbReference type="InterPro" id="IPR055170">
    <property type="entry name" value="GFO_IDH_MocA-like_dom"/>
</dbReference>
<feature type="domain" description="GFO/IDH/MocA-like oxidoreductase" evidence="3">
    <location>
        <begin position="134"/>
        <end position="252"/>
    </location>
</feature>
<dbReference type="Proteomes" id="UP001501470">
    <property type="component" value="Unassembled WGS sequence"/>
</dbReference>
<name>A0ABP4P7T8_9ACTN</name>
<proteinExistence type="predicted"/>
<dbReference type="Pfam" id="PF22725">
    <property type="entry name" value="GFO_IDH_MocA_C3"/>
    <property type="match status" value="1"/>
</dbReference>
<dbReference type="InterPro" id="IPR051450">
    <property type="entry name" value="Gfo/Idh/MocA_Oxidoreductases"/>
</dbReference>
<dbReference type="PANTHER" id="PTHR43377:SF1">
    <property type="entry name" value="BILIVERDIN REDUCTASE A"/>
    <property type="match status" value="1"/>
</dbReference>
<evidence type="ECO:0000313" key="5">
    <source>
        <dbReference type="Proteomes" id="UP001501470"/>
    </source>
</evidence>
<accession>A0ABP4P7T8</accession>
<dbReference type="Pfam" id="PF01408">
    <property type="entry name" value="GFO_IDH_MocA"/>
    <property type="match status" value="1"/>
</dbReference>
<organism evidence="4 5">
    <name type="scientific">Dactylosporangium maewongense</name>
    <dbReference type="NCBI Taxonomy" id="634393"/>
    <lineage>
        <taxon>Bacteria</taxon>
        <taxon>Bacillati</taxon>
        <taxon>Actinomycetota</taxon>
        <taxon>Actinomycetes</taxon>
        <taxon>Micromonosporales</taxon>
        <taxon>Micromonosporaceae</taxon>
        <taxon>Dactylosporangium</taxon>
    </lineage>
</organism>
<dbReference type="EMBL" id="BAAAQD010000054">
    <property type="protein sequence ID" value="GAA1575404.1"/>
    <property type="molecule type" value="Genomic_DNA"/>
</dbReference>
<gene>
    <name evidence="4" type="ORF">GCM10009827_116600</name>
</gene>
<evidence type="ECO:0000313" key="4">
    <source>
        <dbReference type="EMBL" id="GAA1575404.1"/>
    </source>
</evidence>
<dbReference type="Gene3D" id="3.40.50.720">
    <property type="entry name" value="NAD(P)-binding Rossmann-like Domain"/>
    <property type="match status" value="1"/>
</dbReference>
<dbReference type="InterPro" id="IPR000683">
    <property type="entry name" value="Gfo/Idh/MocA-like_OxRdtase_N"/>
</dbReference>
<dbReference type="SUPFAM" id="SSF51735">
    <property type="entry name" value="NAD(P)-binding Rossmann-fold domains"/>
    <property type="match status" value="1"/>
</dbReference>
<dbReference type="RefSeq" id="WP_344515337.1">
    <property type="nucleotide sequence ID" value="NZ_BAAAQD010000054.1"/>
</dbReference>
<comment type="caution">
    <text evidence="4">The sequence shown here is derived from an EMBL/GenBank/DDBJ whole genome shotgun (WGS) entry which is preliminary data.</text>
</comment>
<keyword evidence="5" id="KW-1185">Reference proteome</keyword>
<protein>
    <submittedName>
        <fullName evidence="4">Gfo/Idh/MocA family oxidoreductase</fullName>
    </submittedName>
</protein>
<dbReference type="PANTHER" id="PTHR43377">
    <property type="entry name" value="BILIVERDIN REDUCTASE A"/>
    <property type="match status" value="1"/>
</dbReference>
<evidence type="ECO:0000259" key="2">
    <source>
        <dbReference type="Pfam" id="PF01408"/>
    </source>
</evidence>
<sequence length="342" mass="35848">MPNPRPIRLGLVGAGGVARLHAQAALSLPAEVDVTAVYDVDPGRAEDLAKLTGATVHPDHHSLVMNVDAIAVCTPHALHLAPALAAARVGVHVLMEKPMATTLADCDAMSAACDEAGVVLFLGHIQHYLPMTVAIERAVAAGTVGRPVSILDRRATDYRPCQRPAWFFNPALAGGGAIMNIGAHCIDRVTWIADGRPSRVSATVVRRDTPVEVEGLLHLELDNGVLATVSVTTKALADLDEIEVLGTEATLRASREGGIRLAHPGGVEQLAPPPDVGTDVVVAFRDQLRDFTAAVRHERPPAVDARVGRDVVATVTAAFASAASGRQQPVDTCPRPNTPPAP</sequence>
<feature type="region of interest" description="Disordered" evidence="1">
    <location>
        <begin position="323"/>
        <end position="342"/>
    </location>
</feature>
<reference evidence="5" key="1">
    <citation type="journal article" date="2019" name="Int. J. Syst. Evol. Microbiol.">
        <title>The Global Catalogue of Microorganisms (GCM) 10K type strain sequencing project: providing services to taxonomists for standard genome sequencing and annotation.</title>
        <authorList>
            <consortium name="The Broad Institute Genomics Platform"/>
            <consortium name="The Broad Institute Genome Sequencing Center for Infectious Disease"/>
            <person name="Wu L."/>
            <person name="Ma J."/>
        </authorList>
    </citation>
    <scope>NUCLEOTIDE SEQUENCE [LARGE SCALE GENOMIC DNA]</scope>
    <source>
        <strain evidence="5">JCM 15933</strain>
    </source>
</reference>
<dbReference type="Gene3D" id="3.30.360.10">
    <property type="entry name" value="Dihydrodipicolinate Reductase, domain 2"/>
    <property type="match status" value="1"/>
</dbReference>
<evidence type="ECO:0000256" key="1">
    <source>
        <dbReference type="SAM" id="MobiDB-lite"/>
    </source>
</evidence>
<dbReference type="InterPro" id="IPR036291">
    <property type="entry name" value="NAD(P)-bd_dom_sf"/>
</dbReference>
<feature type="domain" description="Gfo/Idh/MocA-like oxidoreductase N-terminal" evidence="2">
    <location>
        <begin position="7"/>
        <end position="124"/>
    </location>
</feature>
<dbReference type="SUPFAM" id="SSF55347">
    <property type="entry name" value="Glyceraldehyde-3-phosphate dehydrogenase-like, C-terminal domain"/>
    <property type="match status" value="1"/>
</dbReference>